<dbReference type="RefSeq" id="XP_001876258.1">
    <property type="nucleotide sequence ID" value="XM_001876223.1"/>
</dbReference>
<evidence type="ECO:0000259" key="1">
    <source>
        <dbReference type="Pfam" id="PF13622"/>
    </source>
</evidence>
<proteinExistence type="predicted"/>
<dbReference type="Pfam" id="PF13622">
    <property type="entry name" value="4HBT_3"/>
    <property type="match status" value="1"/>
</dbReference>
<dbReference type="KEGG" id="lbc:LACBIDRAFT_309107"/>
<protein>
    <submittedName>
        <fullName evidence="3">Predicted protein</fullName>
    </submittedName>
</protein>
<evidence type="ECO:0000313" key="4">
    <source>
        <dbReference type="Proteomes" id="UP000001194"/>
    </source>
</evidence>
<keyword evidence="4" id="KW-1185">Reference proteome</keyword>
<evidence type="ECO:0000313" key="3">
    <source>
        <dbReference type="EMBL" id="EDR13760.1"/>
    </source>
</evidence>
<dbReference type="InterPro" id="IPR049450">
    <property type="entry name" value="ACOT8-like_C"/>
</dbReference>
<dbReference type="EMBL" id="DS547093">
    <property type="protein sequence ID" value="EDR13760.1"/>
    <property type="molecule type" value="Genomic_DNA"/>
</dbReference>
<dbReference type="InterPro" id="IPR052389">
    <property type="entry name" value="Sec_Metab_Biosynth-Assoc"/>
</dbReference>
<dbReference type="InterPro" id="IPR029069">
    <property type="entry name" value="HotDog_dom_sf"/>
</dbReference>
<dbReference type="InterPro" id="IPR042171">
    <property type="entry name" value="Acyl-CoA_hotdog"/>
</dbReference>
<dbReference type="AlphaFoldDB" id="B0CVK3"/>
<dbReference type="Proteomes" id="UP000001194">
    <property type="component" value="Unassembled WGS sequence"/>
</dbReference>
<dbReference type="SUPFAM" id="SSF54637">
    <property type="entry name" value="Thioesterase/thiol ester dehydrase-isomerase"/>
    <property type="match status" value="1"/>
</dbReference>
<name>B0CVK3_LACBS</name>
<accession>B0CVK3</accession>
<dbReference type="Pfam" id="PF20789">
    <property type="entry name" value="4HBT_3C"/>
    <property type="match status" value="1"/>
</dbReference>
<gene>
    <name evidence="3" type="ORF">LACBIDRAFT_309107</name>
</gene>
<evidence type="ECO:0000259" key="2">
    <source>
        <dbReference type="Pfam" id="PF20789"/>
    </source>
</evidence>
<dbReference type="InterPro" id="IPR049449">
    <property type="entry name" value="TesB_ACOT8-like_N"/>
</dbReference>
<organism evidence="4">
    <name type="scientific">Laccaria bicolor (strain S238N-H82 / ATCC MYA-4686)</name>
    <name type="common">Bicoloured deceiver</name>
    <name type="synonym">Laccaria laccata var. bicolor</name>
    <dbReference type="NCBI Taxonomy" id="486041"/>
    <lineage>
        <taxon>Eukaryota</taxon>
        <taxon>Fungi</taxon>
        <taxon>Dikarya</taxon>
        <taxon>Basidiomycota</taxon>
        <taxon>Agaricomycotina</taxon>
        <taxon>Agaricomycetes</taxon>
        <taxon>Agaricomycetidae</taxon>
        <taxon>Agaricales</taxon>
        <taxon>Agaricineae</taxon>
        <taxon>Hydnangiaceae</taxon>
        <taxon>Laccaria</taxon>
    </lineage>
</organism>
<dbReference type="HOGENOM" id="CLU_071618_0_0_1"/>
<sequence>MAPLGQAVKVLAIPSEAIIASANTAHGLTYTGDIDPVWTVGSVPNGGYVLALILEACLQYQSSRAHVDPLHVTAHFLRATSVGSFKIHVSTLKIGKGFTNLTAELVQENVVKVTTHLIFGINKRSPTDKLDLTINPPSSYARRHPLYSHPSEAIATPLRRPWNFGKHVSLMEDQEILARNKPNSTSRTSGSSIGGGGLEWGGWLEFVDQGERITNPALIFLADIFINTPNLLPKSERIDLTPSWYPTMTLAVEFKHPIPPTSKLHAGRTVGLYSTGRFVNHPQGRHDIYVEVWTAPSNMGEGEPEEGWRDNQVCLAVATQMALTLPIEVNRKVGRKETPKL</sequence>
<dbReference type="Gene3D" id="2.40.160.210">
    <property type="entry name" value="Acyl-CoA thioesterase, double hotdog domain"/>
    <property type="match status" value="1"/>
</dbReference>
<dbReference type="PANTHER" id="PTHR38110">
    <property type="entry name" value="CHROMOSOME 23, WHOLE GENOME SHOTGUN SEQUENCE"/>
    <property type="match status" value="1"/>
</dbReference>
<dbReference type="STRING" id="486041.B0CVK3"/>
<feature type="domain" description="Acyl-CoA thioesterase-like C-terminal" evidence="2">
    <location>
        <begin position="188"/>
        <end position="294"/>
    </location>
</feature>
<dbReference type="PANTHER" id="PTHR38110:SF1">
    <property type="entry name" value="THIOESTERASE DOMAIN-CONTAINING PROTEIN"/>
    <property type="match status" value="1"/>
</dbReference>
<feature type="domain" description="Acyl-CoA thioesterase-like N-terminal HotDog" evidence="1">
    <location>
        <begin position="35"/>
        <end position="119"/>
    </location>
</feature>
<dbReference type="InParanoid" id="B0CVK3"/>
<reference evidence="3 4" key="1">
    <citation type="journal article" date="2008" name="Nature">
        <title>The genome of Laccaria bicolor provides insights into mycorrhizal symbiosis.</title>
        <authorList>
            <person name="Martin F."/>
            <person name="Aerts A."/>
            <person name="Ahren D."/>
            <person name="Brun A."/>
            <person name="Danchin E.G.J."/>
            <person name="Duchaussoy F."/>
            <person name="Gibon J."/>
            <person name="Kohler A."/>
            <person name="Lindquist E."/>
            <person name="Pereda V."/>
            <person name="Salamov A."/>
            <person name="Shapiro H.J."/>
            <person name="Wuyts J."/>
            <person name="Blaudez D."/>
            <person name="Buee M."/>
            <person name="Brokstein P."/>
            <person name="Canbaeck B."/>
            <person name="Cohen D."/>
            <person name="Courty P.E."/>
            <person name="Coutinho P.M."/>
            <person name="Delaruelle C."/>
            <person name="Detter J.C."/>
            <person name="Deveau A."/>
            <person name="DiFazio S."/>
            <person name="Duplessis S."/>
            <person name="Fraissinet-Tachet L."/>
            <person name="Lucic E."/>
            <person name="Frey-Klett P."/>
            <person name="Fourrey C."/>
            <person name="Feussner I."/>
            <person name="Gay G."/>
            <person name="Grimwood J."/>
            <person name="Hoegger P.J."/>
            <person name="Jain P."/>
            <person name="Kilaru S."/>
            <person name="Labbe J."/>
            <person name="Lin Y.C."/>
            <person name="Legue V."/>
            <person name="Le Tacon F."/>
            <person name="Marmeisse R."/>
            <person name="Melayah D."/>
            <person name="Montanini B."/>
            <person name="Muratet M."/>
            <person name="Nehls U."/>
            <person name="Niculita-Hirzel H."/>
            <person name="Oudot-Le Secq M.P."/>
            <person name="Peter M."/>
            <person name="Quesneville H."/>
            <person name="Rajashekar B."/>
            <person name="Reich M."/>
            <person name="Rouhier N."/>
            <person name="Schmutz J."/>
            <person name="Yin T."/>
            <person name="Chalot M."/>
            <person name="Henrissat B."/>
            <person name="Kuees U."/>
            <person name="Lucas S."/>
            <person name="Van de Peer Y."/>
            <person name="Podila G.K."/>
            <person name="Polle A."/>
            <person name="Pukkila P.J."/>
            <person name="Richardson P.M."/>
            <person name="Rouze P."/>
            <person name="Sanders I.R."/>
            <person name="Stajich J.E."/>
            <person name="Tunlid A."/>
            <person name="Tuskan G."/>
            <person name="Grigoriev I.V."/>
        </authorList>
    </citation>
    <scope>NUCLEOTIDE SEQUENCE [LARGE SCALE GENOMIC DNA]</scope>
    <source>
        <strain evidence="4">S238N-H82 / ATCC MYA-4686</strain>
    </source>
</reference>
<dbReference type="OrthoDB" id="2532955at2759"/>
<dbReference type="GeneID" id="6071672"/>